<evidence type="ECO:0000313" key="2">
    <source>
        <dbReference type="EMBL" id="KAI1718150.1"/>
    </source>
</evidence>
<dbReference type="AlphaFoldDB" id="A0AAD4QUX3"/>
<protein>
    <submittedName>
        <fullName evidence="1">Uncharacterized protein</fullName>
    </submittedName>
</protein>
<reference evidence="1" key="1">
    <citation type="submission" date="2022-01" db="EMBL/GenBank/DDBJ databases">
        <title>Genome Sequence Resource for Two Populations of Ditylenchus destructor, the Migratory Endoparasitic Phytonematode.</title>
        <authorList>
            <person name="Zhang H."/>
            <person name="Lin R."/>
            <person name="Xie B."/>
        </authorList>
    </citation>
    <scope>NUCLEOTIDE SEQUENCE</scope>
    <source>
        <strain evidence="1">BazhouSP</strain>
    </source>
</reference>
<dbReference type="EMBL" id="JAKKPZ010000008">
    <property type="protein sequence ID" value="KAI1718150.1"/>
    <property type="molecule type" value="Genomic_DNA"/>
</dbReference>
<accession>A0AAD4QUX3</accession>
<name>A0AAD4QUX3_9BILA</name>
<evidence type="ECO:0000313" key="3">
    <source>
        <dbReference type="Proteomes" id="UP001201812"/>
    </source>
</evidence>
<dbReference type="Proteomes" id="UP001201812">
    <property type="component" value="Unassembled WGS sequence"/>
</dbReference>
<sequence length="94" mass="10635">MLIKLLMIIDETSTMPPPPVMPLSSCLWSMILYWSLHRNSLAQSQADLQPSSSSQSLQPTNSAHFGINQDFIMSMDRLGTSSKIHLRLHQLNRI</sequence>
<dbReference type="EMBL" id="JAKKPZ010000093">
    <property type="protein sequence ID" value="KAI1702783.1"/>
    <property type="molecule type" value="Genomic_DNA"/>
</dbReference>
<gene>
    <name evidence="2" type="ORF">DdX_06565</name>
    <name evidence="1" type="ORF">DdX_15293</name>
</gene>
<keyword evidence="3" id="KW-1185">Reference proteome</keyword>
<organism evidence="1 3">
    <name type="scientific">Ditylenchus destructor</name>
    <dbReference type="NCBI Taxonomy" id="166010"/>
    <lineage>
        <taxon>Eukaryota</taxon>
        <taxon>Metazoa</taxon>
        <taxon>Ecdysozoa</taxon>
        <taxon>Nematoda</taxon>
        <taxon>Chromadorea</taxon>
        <taxon>Rhabditida</taxon>
        <taxon>Tylenchina</taxon>
        <taxon>Tylenchomorpha</taxon>
        <taxon>Sphaerularioidea</taxon>
        <taxon>Anguinidae</taxon>
        <taxon>Anguininae</taxon>
        <taxon>Ditylenchus</taxon>
    </lineage>
</organism>
<comment type="caution">
    <text evidence="1">The sequence shown here is derived from an EMBL/GenBank/DDBJ whole genome shotgun (WGS) entry which is preliminary data.</text>
</comment>
<evidence type="ECO:0000313" key="1">
    <source>
        <dbReference type="EMBL" id="KAI1702783.1"/>
    </source>
</evidence>
<proteinExistence type="predicted"/>